<keyword evidence="2" id="KW-0560">Oxidoreductase</keyword>
<gene>
    <name evidence="4" type="ORF">LJD61_14675</name>
</gene>
<proteinExistence type="predicted"/>
<dbReference type="SUPFAM" id="SSF51905">
    <property type="entry name" value="FAD/NAD(P)-binding domain"/>
    <property type="match status" value="1"/>
</dbReference>
<dbReference type="InterPro" id="IPR036188">
    <property type="entry name" value="FAD/NAD-bd_sf"/>
</dbReference>
<dbReference type="PRINTS" id="PR00469">
    <property type="entry name" value="PNDRDTASEII"/>
</dbReference>
<dbReference type="Proteomes" id="UP001651880">
    <property type="component" value="Unassembled WGS sequence"/>
</dbReference>
<dbReference type="PRINTS" id="PR00368">
    <property type="entry name" value="FADPNR"/>
</dbReference>
<dbReference type="Gene3D" id="3.50.50.60">
    <property type="entry name" value="FAD/NAD(P)-binding domain"/>
    <property type="match status" value="2"/>
</dbReference>
<organism evidence="4 5">
    <name type="scientific">Lutispora saccharofermentans</name>
    <dbReference type="NCBI Taxonomy" id="3024236"/>
    <lineage>
        <taxon>Bacteria</taxon>
        <taxon>Bacillati</taxon>
        <taxon>Bacillota</taxon>
        <taxon>Clostridia</taxon>
        <taxon>Lutisporales</taxon>
        <taxon>Lutisporaceae</taxon>
        <taxon>Lutispora</taxon>
    </lineage>
</organism>
<name>A0ABT1NI93_9FIRM</name>
<dbReference type="PANTHER" id="PTHR48105">
    <property type="entry name" value="THIOREDOXIN REDUCTASE 1-RELATED-RELATED"/>
    <property type="match status" value="1"/>
</dbReference>
<dbReference type="InterPro" id="IPR050097">
    <property type="entry name" value="Ferredoxin-NADP_redctase_2"/>
</dbReference>
<comment type="caution">
    <text evidence="4">The sequence shown here is derived from an EMBL/GenBank/DDBJ whole genome shotgun (WGS) entry which is preliminary data.</text>
</comment>
<protein>
    <submittedName>
        <fullName evidence="4">NAD(P)/FAD-dependent oxidoreductase</fullName>
    </submittedName>
</protein>
<feature type="domain" description="FAD/NAD(P)-binding" evidence="3">
    <location>
        <begin position="3"/>
        <end position="269"/>
    </location>
</feature>
<dbReference type="InterPro" id="IPR023753">
    <property type="entry name" value="FAD/NAD-binding_dom"/>
</dbReference>
<evidence type="ECO:0000256" key="2">
    <source>
        <dbReference type="ARBA" id="ARBA00023002"/>
    </source>
</evidence>
<dbReference type="EMBL" id="JAJEKE010000015">
    <property type="protein sequence ID" value="MCQ1530784.1"/>
    <property type="molecule type" value="Genomic_DNA"/>
</dbReference>
<evidence type="ECO:0000256" key="1">
    <source>
        <dbReference type="ARBA" id="ARBA00022630"/>
    </source>
</evidence>
<dbReference type="RefSeq" id="WP_255228307.1">
    <property type="nucleotide sequence ID" value="NZ_JAJEKE010000015.1"/>
</dbReference>
<evidence type="ECO:0000313" key="5">
    <source>
        <dbReference type="Proteomes" id="UP001651880"/>
    </source>
</evidence>
<keyword evidence="1" id="KW-0285">Flavoprotein</keyword>
<evidence type="ECO:0000313" key="4">
    <source>
        <dbReference type="EMBL" id="MCQ1530784.1"/>
    </source>
</evidence>
<accession>A0ABT1NI93</accession>
<reference evidence="4 5" key="1">
    <citation type="submission" date="2021-10" db="EMBL/GenBank/DDBJ databases">
        <title>Lutispora strain m25 sp. nov., a thermophilic, non-spore-forming bacterium isolated from a lab-scale methanogenic bioreactor digesting anaerobic sludge.</title>
        <authorList>
            <person name="El Houari A."/>
            <person name="Mcdonald J."/>
        </authorList>
    </citation>
    <scope>NUCLEOTIDE SEQUENCE [LARGE SCALE GENOMIC DNA]</scope>
    <source>
        <strain evidence="5">m25</strain>
    </source>
</reference>
<dbReference type="Pfam" id="PF07992">
    <property type="entry name" value="Pyr_redox_2"/>
    <property type="match status" value="1"/>
</dbReference>
<keyword evidence="5" id="KW-1185">Reference proteome</keyword>
<evidence type="ECO:0000259" key="3">
    <source>
        <dbReference type="Pfam" id="PF07992"/>
    </source>
</evidence>
<sequence length="287" mass="30918">MFDSAIIGGGPAAMSAALNLKIRNKSFIMLAGNEKVTGLSKAPSIDNYLGINSISGAELLLSFEKHLRDMEIEKKNEMAYNILNMGDYFAINAGSNFYDAKTLIIATGKAKNSLIEGEERYLGMGVGYCATCDGPLYKNKAVAIVSENEEGEEEARFLSEICSKVYYLPLYKTSFEEINGIEVIKAKPISVIGNENRVTSLSTSKGNIDVDAVFFIRNVLPVNQLLEGLELEDGSIKVDRLMATSIPGVYACGDCAGKPFQISKAVGEGSTAALSAVKYLDSSVEVK</sequence>